<dbReference type="InterPro" id="IPR002549">
    <property type="entry name" value="AI-2E-like"/>
</dbReference>
<evidence type="ECO:0000256" key="6">
    <source>
        <dbReference type="SAM" id="Phobius"/>
    </source>
</evidence>
<feature type="transmembrane region" description="Helical" evidence="6">
    <location>
        <begin position="265"/>
        <end position="284"/>
    </location>
</feature>
<evidence type="ECO:0000256" key="3">
    <source>
        <dbReference type="ARBA" id="ARBA00022692"/>
    </source>
</evidence>
<dbReference type="Pfam" id="PF01594">
    <property type="entry name" value="AI-2E_transport"/>
    <property type="match status" value="1"/>
</dbReference>
<accession>A0ABY7WUK0</accession>
<feature type="transmembrane region" description="Helical" evidence="6">
    <location>
        <begin position="205"/>
        <end position="224"/>
    </location>
</feature>
<reference evidence="7 8" key="1">
    <citation type="submission" date="2023-02" db="EMBL/GenBank/DDBJ databases">
        <title>Genome sequence of Lacticaseibacillus sp. KACC 23028.</title>
        <authorList>
            <person name="Kim S."/>
            <person name="Heo J."/>
            <person name="Kwon S.-W."/>
        </authorList>
    </citation>
    <scope>NUCLEOTIDE SEQUENCE [LARGE SCALE GENOMIC DNA]</scope>
    <source>
        <strain evidence="7 8">KACC 23028</strain>
    </source>
</reference>
<dbReference type="Proteomes" id="UP001220377">
    <property type="component" value="Chromosome"/>
</dbReference>
<keyword evidence="5 6" id="KW-0472">Membrane</keyword>
<feature type="transmembrane region" description="Helical" evidence="6">
    <location>
        <begin position="230"/>
        <end position="258"/>
    </location>
</feature>
<proteinExistence type="inferred from homology"/>
<protein>
    <submittedName>
        <fullName evidence="7">AI-2E family transporter</fullName>
    </submittedName>
</protein>
<dbReference type="EMBL" id="CP117884">
    <property type="protein sequence ID" value="WDF83138.1"/>
    <property type="molecule type" value="Genomic_DNA"/>
</dbReference>
<comment type="similarity">
    <text evidence="2">Belongs to the autoinducer-2 exporter (AI-2E) (TC 2.A.86) family.</text>
</comment>
<organism evidence="7 8">
    <name type="scientific">Lacticaseibacillus pabuli</name>
    <dbReference type="NCBI Taxonomy" id="3025672"/>
    <lineage>
        <taxon>Bacteria</taxon>
        <taxon>Bacillati</taxon>
        <taxon>Bacillota</taxon>
        <taxon>Bacilli</taxon>
        <taxon>Lactobacillales</taxon>
        <taxon>Lactobacillaceae</taxon>
        <taxon>Lacticaseibacillus</taxon>
    </lineage>
</organism>
<evidence type="ECO:0000313" key="8">
    <source>
        <dbReference type="Proteomes" id="UP001220377"/>
    </source>
</evidence>
<sequence length="349" mass="39611">MNTYQKFLANIWVRRVVVLASLVLVLWLARSLMSMILLTFIFSFLVTRMTRWTQRRIHVKATYVVVPIYLLVVMGLYYVLTRYVPMIVVQSIKLVESLESFYNSKAFDNNTIMQWVMQQANSMNLNEQVKNLAGTLVTYVGNIGGMVFTAFMSLLLSFFFTIGLDDMGTFGKSFLNSRFSWYFEDVKFLADKFINTFGVVMEAQILIAMVNTVITTVTLIFMHMPNIVSLAIMVFLLSLIPVAGAIVSAVPLSLIAYTVGGWQDVVTIIIMIVIIHALEAYVLNPKFMSTRTQLPIFVTFVVLMVAEHIWGTWGLIVGLPVFTFLLDMLDVKQIKQPKPVQKKEATNGK</sequence>
<evidence type="ECO:0000256" key="5">
    <source>
        <dbReference type="ARBA" id="ARBA00023136"/>
    </source>
</evidence>
<feature type="transmembrane region" description="Helical" evidence="6">
    <location>
        <begin position="139"/>
        <end position="164"/>
    </location>
</feature>
<evidence type="ECO:0000256" key="1">
    <source>
        <dbReference type="ARBA" id="ARBA00004141"/>
    </source>
</evidence>
<keyword evidence="4 6" id="KW-1133">Transmembrane helix</keyword>
<dbReference type="RefSeq" id="WP_274261086.1">
    <property type="nucleotide sequence ID" value="NZ_CP117884.1"/>
</dbReference>
<dbReference type="PANTHER" id="PTHR21716:SF62">
    <property type="entry name" value="TRANSPORT PROTEIN YDBI-RELATED"/>
    <property type="match status" value="1"/>
</dbReference>
<keyword evidence="8" id="KW-1185">Reference proteome</keyword>
<dbReference type="PANTHER" id="PTHR21716">
    <property type="entry name" value="TRANSMEMBRANE PROTEIN"/>
    <property type="match status" value="1"/>
</dbReference>
<feature type="transmembrane region" description="Helical" evidence="6">
    <location>
        <begin position="61"/>
        <end position="80"/>
    </location>
</feature>
<feature type="transmembrane region" description="Helical" evidence="6">
    <location>
        <begin position="32"/>
        <end position="49"/>
    </location>
</feature>
<evidence type="ECO:0000256" key="4">
    <source>
        <dbReference type="ARBA" id="ARBA00022989"/>
    </source>
</evidence>
<feature type="transmembrane region" description="Helical" evidence="6">
    <location>
        <begin position="296"/>
        <end position="326"/>
    </location>
</feature>
<comment type="subcellular location">
    <subcellularLocation>
        <location evidence="1">Membrane</location>
        <topology evidence="1">Multi-pass membrane protein</topology>
    </subcellularLocation>
</comment>
<keyword evidence="3 6" id="KW-0812">Transmembrane</keyword>
<evidence type="ECO:0000256" key="2">
    <source>
        <dbReference type="ARBA" id="ARBA00009773"/>
    </source>
</evidence>
<gene>
    <name evidence="7" type="ORF">PQ472_02570</name>
</gene>
<evidence type="ECO:0000313" key="7">
    <source>
        <dbReference type="EMBL" id="WDF83138.1"/>
    </source>
</evidence>
<name>A0ABY7WUK0_9LACO</name>